<keyword evidence="7 8" id="KW-0472">Membrane</keyword>
<feature type="transmembrane region" description="Helical" evidence="8">
    <location>
        <begin position="116"/>
        <end position="138"/>
    </location>
</feature>
<dbReference type="Proteomes" id="UP001202328">
    <property type="component" value="Unassembled WGS sequence"/>
</dbReference>
<dbReference type="InterPro" id="IPR045009">
    <property type="entry name" value="CASPL-5"/>
</dbReference>
<proteinExistence type="inferred from homology"/>
<reference evidence="10" key="1">
    <citation type="submission" date="2022-04" db="EMBL/GenBank/DDBJ databases">
        <title>A functionally conserved STORR gene fusion in Papaver species that diverged 16.8 million years ago.</title>
        <authorList>
            <person name="Catania T."/>
        </authorList>
    </citation>
    <scope>NUCLEOTIDE SEQUENCE</scope>
    <source>
        <strain evidence="10">S-188037</strain>
    </source>
</reference>
<evidence type="ECO:0000313" key="10">
    <source>
        <dbReference type="EMBL" id="KAI3932945.1"/>
    </source>
</evidence>
<feature type="domain" description="Casparian strip membrane protein" evidence="9">
    <location>
        <begin position="5"/>
        <end position="104"/>
    </location>
</feature>
<comment type="similarity">
    <text evidence="2 8">Belongs to the Casparian strip membrane proteins (CASP) family.</text>
</comment>
<keyword evidence="5 8" id="KW-0812">Transmembrane</keyword>
<dbReference type="InterPro" id="IPR006702">
    <property type="entry name" value="CASP_dom"/>
</dbReference>
<evidence type="ECO:0000256" key="6">
    <source>
        <dbReference type="ARBA" id="ARBA00022989"/>
    </source>
</evidence>
<evidence type="ECO:0000256" key="7">
    <source>
        <dbReference type="ARBA" id="ARBA00023136"/>
    </source>
</evidence>
<organism evidence="10 11">
    <name type="scientific">Papaver atlanticum</name>
    <dbReference type="NCBI Taxonomy" id="357466"/>
    <lineage>
        <taxon>Eukaryota</taxon>
        <taxon>Viridiplantae</taxon>
        <taxon>Streptophyta</taxon>
        <taxon>Embryophyta</taxon>
        <taxon>Tracheophyta</taxon>
        <taxon>Spermatophyta</taxon>
        <taxon>Magnoliopsida</taxon>
        <taxon>Ranunculales</taxon>
        <taxon>Papaveraceae</taxon>
        <taxon>Papaveroideae</taxon>
        <taxon>Papaver</taxon>
    </lineage>
</organism>
<keyword evidence="6 8" id="KW-1133">Transmembrane helix</keyword>
<dbReference type="EMBL" id="JAJJMB010006973">
    <property type="protein sequence ID" value="KAI3932945.1"/>
    <property type="molecule type" value="Genomic_DNA"/>
</dbReference>
<evidence type="ECO:0000259" key="9">
    <source>
        <dbReference type="Pfam" id="PF04535"/>
    </source>
</evidence>
<comment type="caution">
    <text evidence="10">The sequence shown here is derived from an EMBL/GenBank/DDBJ whole genome shotgun (WGS) entry which is preliminary data.</text>
</comment>
<keyword evidence="4 8" id="KW-1003">Cell membrane</keyword>
<feature type="transmembrane region" description="Helical" evidence="8">
    <location>
        <begin position="9"/>
        <end position="29"/>
    </location>
</feature>
<feature type="transmembrane region" description="Helical" evidence="8">
    <location>
        <begin position="35"/>
        <end position="58"/>
    </location>
</feature>
<evidence type="ECO:0000256" key="8">
    <source>
        <dbReference type="RuleBase" id="RU361233"/>
    </source>
</evidence>
<evidence type="ECO:0000256" key="5">
    <source>
        <dbReference type="ARBA" id="ARBA00022692"/>
    </source>
</evidence>
<evidence type="ECO:0000256" key="3">
    <source>
        <dbReference type="ARBA" id="ARBA00011489"/>
    </source>
</evidence>
<feature type="transmembrane region" description="Helical" evidence="8">
    <location>
        <begin position="79"/>
        <end position="104"/>
    </location>
</feature>
<sequence>MDRRIIISFILRIFQMIFSCSALAAMTTAQDVDDYVAFSFLMIIMSLLTPWSLMFAIAQGYSDLAGYLLLQPGIIKISIIIGDAILSFLALAAACSAAAVINYFPDLKGSSRYQLAATLAFFTWIATTASSLLNFWFFHSM</sequence>
<dbReference type="PANTHER" id="PTHR32021:SF30">
    <property type="entry name" value="CASP-LIKE PROTEIN 5C1"/>
    <property type="match status" value="1"/>
</dbReference>
<dbReference type="Pfam" id="PF04535">
    <property type="entry name" value="CASP_dom"/>
    <property type="match status" value="1"/>
</dbReference>
<evidence type="ECO:0000313" key="11">
    <source>
        <dbReference type="Proteomes" id="UP001202328"/>
    </source>
</evidence>
<comment type="subcellular location">
    <subcellularLocation>
        <location evidence="1 8">Cell membrane</location>
        <topology evidence="1 8">Multi-pass membrane protein</topology>
    </subcellularLocation>
</comment>
<evidence type="ECO:0000256" key="4">
    <source>
        <dbReference type="ARBA" id="ARBA00022475"/>
    </source>
</evidence>
<dbReference type="GO" id="GO:0005886">
    <property type="term" value="C:plasma membrane"/>
    <property type="evidence" value="ECO:0007669"/>
    <property type="project" value="UniProtKB-SubCell"/>
</dbReference>
<comment type="subunit">
    <text evidence="3 8">Homodimer and heterodimers.</text>
</comment>
<keyword evidence="11" id="KW-1185">Reference proteome</keyword>
<protein>
    <recommendedName>
        <fullName evidence="8">CASP-like protein</fullName>
    </recommendedName>
</protein>
<dbReference type="PANTHER" id="PTHR32021">
    <property type="entry name" value="CASP-LIKE PROTEIN 5B3"/>
    <property type="match status" value="1"/>
</dbReference>
<name>A0AAD4T2T0_9MAGN</name>
<gene>
    <name evidence="10" type="ORF">MKW98_029178</name>
</gene>
<accession>A0AAD4T2T0</accession>
<evidence type="ECO:0000256" key="2">
    <source>
        <dbReference type="ARBA" id="ARBA00007651"/>
    </source>
</evidence>
<evidence type="ECO:0000256" key="1">
    <source>
        <dbReference type="ARBA" id="ARBA00004651"/>
    </source>
</evidence>
<dbReference type="AlphaFoldDB" id="A0AAD4T2T0"/>